<comment type="caution">
    <text evidence="1">The sequence shown here is derived from an EMBL/GenBank/DDBJ whole genome shotgun (WGS) entry which is preliminary data.</text>
</comment>
<dbReference type="RefSeq" id="WP_380896820.1">
    <property type="nucleotide sequence ID" value="NZ_JBHUFU010000002.1"/>
</dbReference>
<evidence type="ECO:0000313" key="1">
    <source>
        <dbReference type="EMBL" id="MFD1828854.1"/>
    </source>
</evidence>
<gene>
    <name evidence="1" type="ORF">ACFSJS_04140</name>
</gene>
<organism evidence="1 2">
    <name type="scientific">Streptomyces desertarenae</name>
    <dbReference type="NCBI Taxonomy" id="2666184"/>
    <lineage>
        <taxon>Bacteria</taxon>
        <taxon>Bacillati</taxon>
        <taxon>Actinomycetota</taxon>
        <taxon>Actinomycetes</taxon>
        <taxon>Kitasatosporales</taxon>
        <taxon>Streptomycetaceae</taxon>
        <taxon>Streptomyces</taxon>
    </lineage>
</organism>
<keyword evidence="2" id="KW-1185">Reference proteome</keyword>
<dbReference type="Proteomes" id="UP001597365">
    <property type="component" value="Unassembled WGS sequence"/>
</dbReference>
<sequence>MRTGRAVLCELVAAEADELPLVRPFIVQWEQAERRRAPAAHGGRVAV</sequence>
<name>A0ABW4PDU1_9ACTN</name>
<proteinExistence type="predicted"/>
<accession>A0ABW4PDU1</accession>
<protein>
    <submittedName>
        <fullName evidence="1">Uncharacterized protein</fullName>
    </submittedName>
</protein>
<evidence type="ECO:0000313" key="2">
    <source>
        <dbReference type="Proteomes" id="UP001597365"/>
    </source>
</evidence>
<reference evidence="2" key="1">
    <citation type="journal article" date="2019" name="Int. J. Syst. Evol. Microbiol.">
        <title>The Global Catalogue of Microorganisms (GCM) 10K type strain sequencing project: providing services to taxonomists for standard genome sequencing and annotation.</title>
        <authorList>
            <consortium name="The Broad Institute Genomics Platform"/>
            <consortium name="The Broad Institute Genome Sequencing Center for Infectious Disease"/>
            <person name="Wu L."/>
            <person name="Ma J."/>
        </authorList>
    </citation>
    <scope>NUCLEOTIDE SEQUENCE [LARGE SCALE GENOMIC DNA]</scope>
    <source>
        <strain evidence="2">CGMCC 4.7455</strain>
    </source>
</reference>
<dbReference type="EMBL" id="JBHUFU010000002">
    <property type="protein sequence ID" value="MFD1828854.1"/>
    <property type="molecule type" value="Genomic_DNA"/>
</dbReference>